<dbReference type="PANTHER" id="PTHR12815:SF18">
    <property type="entry name" value="SORTING AND ASSEMBLY MACHINERY COMPONENT 50 HOMOLOG"/>
    <property type="match status" value="1"/>
</dbReference>
<keyword evidence="3" id="KW-0812">Transmembrane</keyword>
<evidence type="ECO:0000256" key="3">
    <source>
        <dbReference type="ARBA" id="ARBA00022692"/>
    </source>
</evidence>
<evidence type="ECO:0000256" key="4">
    <source>
        <dbReference type="ARBA" id="ARBA00023136"/>
    </source>
</evidence>
<keyword evidence="2" id="KW-1134">Transmembrane beta strand</keyword>
<evidence type="ECO:0000256" key="2">
    <source>
        <dbReference type="ARBA" id="ARBA00022452"/>
    </source>
</evidence>
<dbReference type="AlphaFoldDB" id="A0A381X880"/>
<dbReference type="GO" id="GO:0019867">
    <property type="term" value="C:outer membrane"/>
    <property type="evidence" value="ECO:0007669"/>
    <property type="project" value="InterPro"/>
</dbReference>
<evidence type="ECO:0000259" key="5">
    <source>
        <dbReference type="PROSITE" id="PS51779"/>
    </source>
</evidence>
<comment type="subcellular location">
    <subcellularLocation>
        <location evidence="1">Membrane</location>
    </subcellularLocation>
</comment>
<evidence type="ECO:0000313" key="6">
    <source>
        <dbReference type="EMBL" id="SVA60830.1"/>
    </source>
</evidence>
<name>A0A381X880_9ZZZZ</name>
<keyword evidence="4" id="KW-0472">Membrane</keyword>
<dbReference type="EMBL" id="UINC01014218">
    <property type="protein sequence ID" value="SVA60830.1"/>
    <property type="molecule type" value="Genomic_DNA"/>
</dbReference>
<accession>A0A381X880</accession>
<dbReference type="Pfam" id="PF07244">
    <property type="entry name" value="POTRA"/>
    <property type="match status" value="3"/>
</dbReference>
<dbReference type="Pfam" id="PF01103">
    <property type="entry name" value="Omp85"/>
    <property type="match status" value="1"/>
</dbReference>
<organism evidence="6">
    <name type="scientific">marine metagenome</name>
    <dbReference type="NCBI Taxonomy" id="408172"/>
    <lineage>
        <taxon>unclassified sequences</taxon>
        <taxon>metagenomes</taxon>
        <taxon>ecological metagenomes</taxon>
    </lineage>
</organism>
<feature type="domain" description="POTRA" evidence="5">
    <location>
        <begin position="111"/>
        <end position="186"/>
    </location>
</feature>
<dbReference type="Gene3D" id="3.10.20.310">
    <property type="entry name" value="membrane protein fhac"/>
    <property type="match status" value="3"/>
</dbReference>
<dbReference type="InterPro" id="IPR010827">
    <property type="entry name" value="BamA/TamA_POTRA"/>
</dbReference>
<dbReference type="PROSITE" id="PS51779">
    <property type="entry name" value="POTRA"/>
    <property type="match status" value="1"/>
</dbReference>
<gene>
    <name evidence="6" type="ORF">METZ01_LOCUS113684</name>
</gene>
<dbReference type="PANTHER" id="PTHR12815">
    <property type="entry name" value="SORTING AND ASSEMBLY MACHINERY SAMM50 PROTEIN FAMILY MEMBER"/>
    <property type="match status" value="1"/>
</dbReference>
<reference evidence="6" key="1">
    <citation type="submission" date="2018-05" db="EMBL/GenBank/DDBJ databases">
        <authorList>
            <person name="Lanie J.A."/>
            <person name="Ng W.-L."/>
            <person name="Kazmierczak K.M."/>
            <person name="Andrzejewski T.M."/>
            <person name="Davidsen T.M."/>
            <person name="Wayne K.J."/>
            <person name="Tettelin H."/>
            <person name="Glass J.I."/>
            <person name="Rusch D."/>
            <person name="Podicherti R."/>
            <person name="Tsui H.-C.T."/>
            <person name="Winkler M.E."/>
        </authorList>
    </citation>
    <scope>NUCLEOTIDE SEQUENCE</scope>
</reference>
<dbReference type="InterPro" id="IPR000184">
    <property type="entry name" value="Bac_surfAg_D15"/>
</dbReference>
<dbReference type="InterPro" id="IPR034746">
    <property type="entry name" value="POTRA"/>
</dbReference>
<protein>
    <recommendedName>
        <fullName evidence="5">POTRA domain-containing protein</fullName>
    </recommendedName>
</protein>
<proteinExistence type="predicted"/>
<dbReference type="Gene3D" id="2.40.160.50">
    <property type="entry name" value="membrane protein fhac: a member of the omp85/tpsb transporter family"/>
    <property type="match status" value="1"/>
</dbReference>
<sequence>MQKIKFILAVVTALFSLFAQSVIDRSVKSISFFGNDSFSQRTLLEQVELKPPSLFIFSHVTYDRRLLKLDAISLKNYYYSRGFLEAVVNDSFSIVDDEVDIFYIINEGRRYYLNSVYVNGLKSLKEKSLLSLLGLKNGEPYNPVQINTNLYQVDEAFQEVGKLFARYDIQQNIKDSVNITLNIDEGQDVYIWDSWVSGTQKIDSAYVRNEFAFEKGDRFRKSLMDKTKRTLLKAGFFSSVSLITHSIAGQDSLVNIEVKIREFQNRGVQAFDIGYEDIEYVPGVKSLVGMGGSARWTDRMIFGTKNRFDATGSVVMPSEEGFLYPRFSVDMKFSNQRPLSIKLPTQVKLFYQQFKNFGDEEGPYVRRFGLQYSNIFRWNRQRSFLDVGFRFELFDESNLIKDQIEQRKFKIHLHQDNRDNPMNPNNGNVFVFQLDGYGGPLGGNRSFTKYDIDFRQYISPFKNITIAGRVNVGMITGWSTKYDQYETILFEKFYLGGSNTLRAWKPLQFMTSSNQQGRRYPLGKTAKILTNWEARFPLCWKLGGVIFFDNGFISDNLETIRYEDLEWNRGLGITFNLPFGPIRIDYAESIKDPSVKQFHFGFLYSF</sequence>
<evidence type="ECO:0000256" key="1">
    <source>
        <dbReference type="ARBA" id="ARBA00004370"/>
    </source>
</evidence>
<dbReference type="InterPro" id="IPR039910">
    <property type="entry name" value="D15-like"/>
</dbReference>